<dbReference type="InterPro" id="IPR001460">
    <property type="entry name" value="PCN-bd_Tpept"/>
</dbReference>
<keyword evidence="5" id="KW-0645">Protease</keyword>
<evidence type="ECO:0000256" key="5">
    <source>
        <dbReference type="ARBA" id="ARBA00022670"/>
    </source>
</evidence>
<evidence type="ECO:0000313" key="17">
    <source>
        <dbReference type="Proteomes" id="UP000178109"/>
    </source>
</evidence>
<dbReference type="GO" id="GO:0008360">
    <property type="term" value="P:regulation of cell shape"/>
    <property type="evidence" value="ECO:0007669"/>
    <property type="project" value="UniProtKB-KW"/>
</dbReference>
<dbReference type="InterPro" id="IPR036138">
    <property type="entry name" value="PBP_dimer_sf"/>
</dbReference>
<keyword evidence="12" id="KW-0961">Cell wall biogenesis/degradation</keyword>
<dbReference type="GO" id="GO:0008658">
    <property type="term" value="F:penicillin binding"/>
    <property type="evidence" value="ECO:0007669"/>
    <property type="project" value="InterPro"/>
</dbReference>
<keyword evidence="3" id="KW-1003">Cell membrane</keyword>
<keyword evidence="9" id="KW-0573">Peptidoglycan synthesis</keyword>
<evidence type="ECO:0000256" key="10">
    <source>
        <dbReference type="ARBA" id="ARBA00022989"/>
    </source>
</evidence>
<dbReference type="InterPro" id="IPR005311">
    <property type="entry name" value="PBP_dimer"/>
</dbReference>
<feature type="domain" description="Penicillin-binding protein dimerisation" evidence="15">
    <location>
        <begin position="94"/>
        <end position="264"/>
    </location>
</feature>
<keyword evidence="10 13" id="KW-1133">Transmembrane helix</keyword>
<keyword evidence="4" id="KW-0997">Cell inner membrane</keyword>
<evidence type="ECO:0000259" key="15">
    <source>
        <dbReference type="Pfam" id="PF03717"/>
    </source>
</evidence>
<evidence type="ECO:0000256" key="1">
    <source>
        <dbReference type="ARBA" id="ARBA00004167"/>
    </source>
</evidence>
<evidence type="ECO:0000256" key="13">
    <source>
        <dbReference type="SAM" id="Phobius"/>
    </source>
</evidence>
<organism evidence="16 17">
    <name type="scientific">Candidatus Komeilibacteria bacterium RIFCSPLOWO2_02_FULL_48_11</name>
    <dbReference type="NCBI Taxonomy" id="1798553"/>
    <lineage>
        <taxon>Bacteria</taxon>
        <taxon>Candidatus Komeiliibacteriota</taxon>
    </lineage>
</organism>
<dbReference type="InterPro" id="IPR012338">
    <property type="entry name" value="Beta-lactam/transpept-like"/>
</dbReference>
<dbReference type="PANTHER" id="PTHR30627">
    <property type="entry name" value="PEPTIDOGLYCAN D,D-TRANSPEPTIDASE"/>
    <property type="match status" value="1"/>
</dbReference>
<proteinExistence type="predicted"/>
<dbReference type="Gene3D" id="3.90.1310.10">
    <property type="entry name" value="Penicillin-binding protein 2a (Domain 2)"/>
    <property type="match status" value="1"/>
</dbReference>
<evidence type="ECO:0000256" key="11">
    <source>
        <dbReference type="ARBA" id="ARBA00023136"/>
    </source>
</evidence>
<dbReference type="Pfam" id="PF03717">
    <property type="entry name" value="PBP_dimer"/>
    <property type="match status" value="1"/>
</dbReference>
<dbReference type="GO" id="GO:0005886">
    <property type="term" value="C:plasma membrane"/>
    <property type="evidence" value="ECO:0007669"/>
    <property type="project" value="UniProtKB-SubCell"/>
</dbReference>
<gene>
    <name evidence="16" type="ORF">A3H70_03170</name>
</gene>
<evidence type="ECO:0000256" key="6">
    <source>
        <dbReference type="ARBA" id="ARBA00022692"/>
    </source>
</evidence>
<protein>
    <submittedName>
        <fullName evidence="16">Penicillin-binding protein 2</fullName>
    </submittedName>
</protein>
<dbReference type="GO" id="GO:0009252">
    <property type="term" value="P:peptidoglycan biosynthetic process"/>
    <property type="evidence" value="ECO:0007669"/>
    <property type="project" value="UniProtKB-KW"/>
</dbReference>
<dbReference type="GO" id="GO:0009002">
    <property type="term" value="F:serine-type D-Ala-D-Ala carboxypeptidase activity"/>
    <property type="evidence" value="ECO:0007669"/>
    <property type="project" value="InterPro"/>
</dbReference>
<dbReference type="GO" id="GO:0006508">
    <property type="term" value="P:proteolysis"/>
    <property type="evidence" value="ECO:0007669"/>
    <property type="project" value="UniProtKB-KW"/>
</dbReference>
<feature type="domain" description="Penicillin-binding protein transpeptidase" evidence="14">
    <location>
        <begin position="307"/>
        <end position="632"/>
    </location>
</feature>
<evidence type="ECO:0000256" key="2">
    <source>
        <dbReference type="ARBA" id="ARBA00004236"/>
    </source>
</evidence>
<evidence type="ECO:0000259" key="14">
    <source>
        <dbReference type="Pfam" id="PF00905"/>
    </source>
</evidence>
<keyword evidence="11 13" id="KW-0472">Membrane</keyword>
<evidence type="ECO:0000256" key="8">
    <source>
        <dbReference type="ARBA" id="ARBA00022960"/>
    </source>
</evidence>
<keyword evidence="8" id="KW-0133">Cell shape</keyword>
<dbReference type="Gene3D" id="3.30.1390.30">
    <property type="entry name" value="Penicillin-binding protein 2a, domain 3"/>
    <property type="match status" value="1"/>
</dbReference>
<reference evidence="16 17" key="1">
    <citation type="journal article" date="2016" name="Nat. Commun.">
        <title>Thousands of microbial genomes shed light on interconnected biogeochemical processes in an aquifer system.</title>
        <authorList>
            <person name="Anantharaman K."/>
            <person name="Brown C.T."/>
            <person name="Hug L.A."/>
            <person name="Sharon I."/>
            <person name="Castelle C.J."/>
            <person name="Probst A.J."/>
            <person name="Thomas B.C."/>
            <person name="Singh A."/>
            <person name="Wilkins M.J."/>
            <person name="Karaoz U."/>
            <person name="Brodie E.L."/>
            <person name="Williams K.H."/>
            <person name="Hubbard S.S."/>
            <person name="Banfield J.F."/>
        </authorList>
    </citation>
    <scope>NUCLEOTIDE SEQUENCE [LARGE SCALE GENOMIC DNA]</scope>
</reference>
<dbReference type="PANTHER" id="PTHR30627:SF2">
    <property type="entry name" value="PEPTIDOGLYCAN D,D-TRANSPEPTIDASE MRDA"/>
    <property type="match status" value="1"/>
</dbReference>
<accession>A0A1G2BUW1</accession>
<dbReference type="NCBIfam" id="TIGR03423">
    <property type="entry name" value="pbp2_mrdA"/>
    <property type="match status" value="1"/>
</dbReference>
<dbReference type="GO" id="GO:0071972">
    <property type="term" value="F:peptidoglycan L,D-transpeptidase activity"/>
    <property type="evidence" value="ECO:0007669"/>
    <property type="project" value="TreeGrafter"/>
</dbReference>
<keyword evidence="6 13" id="KW-0812">Transmembrane</keyword>
<dbReference type="Gene3D" id="3.40.710.10">
    <property type="entry name" value="DD-peptidase/beta-lactamase superfamily"/>
    <property type="match status" value="1"/>
</dbReference>
<evidence type="ECO:0000256" key="3">
    <source>
        <dbReference type="ARBA" id="ARBA00022475"/>
    </source>
</evidence>
<evidence type="ECO:0000256" key="4">
    <source>
        <dbReference type="ARBA" id="ARBA00022519"/>
    </source>
</evidence>
<dbReference type="GO" id="GO:0071555">
    <property type="term" value="P:cell wall organization"/>
    <property type="evidence" value="ECO:0007669"/>
    <property type="project" value="UniProtKB-KW"/>
</dbReference>
<dbReference type="EMBL" id="MHKO01000010">
    <property type="protein sequence ID" value="OGY92913.1"/>
    <property type="molecule type" value="Genomic_DNA"/>
</dbReference>
<sequence>MRYDPFIIKEEGGDIKDRSLAGMVPEIDGDIVVADSYRKHPRYQWAKFRNNSALFYAGLFLFFVLVSRLYYLQVVRGAEYYGAAEANRIRKQVIAAPRGVIFDKSGARLAYNVPDFALYVVPGDLPKRQEDEDVIFSAIAQIVGGEHFDLVESFARVSRGSFNPVEIRRGLTQEQAITLRRRAEDWQGIIVSPVEQRSYLAEPSLSHVLGYTGKMTEEEFEVWRLDGYSLPEHIGKTGIEKNYQAELHGQNGVQLIEVDSLGKEKKLFDQRASVPGYNLYLNLDLKLQQLAARELEAAAKKLKAPGGAIIALDPRDGAVRALVSYPWYDNQLFAKGISAKSYQSLLSDPKKPLYNRAVSGEYPSGSTFKLIIGAAALAEGVASEHLTVLSTGGLRVNNYFFPDWKAGGHGLTDIRRALAESVNTYFYTIGGGYGDIAGLGLERIVEYGKRFGLTALSGIDLPSESAGFLPSKEWKLEAKGERWFLGDTYHLAIGQGDILVTPLQVANFTAVIANGGVLFKPHLVEKMAVPDGNVFPIKTEIIRDQVSPVEAIDVIRQGMRQAVISGSAASLANAPVELAGKTGTAEYSASEPPHAWFTGFGPYKNPELVITILIERGQGGNISATPIAKKMFEYYFSP</sequence>
<dbReference type="SUPFAM" id="SSF56601">
    <property type="entry name" value="beta-lactamase/transpeptidase-like"/>
    <property type="match status" value="1"/>
</dbReference>
<name>A0A1G2BUW1_9BACT</name>
<evidence type="ECO:0000256" key="7">
    <source>
        <dbReference type="ARBA" id="ARBA00022801"/>
    </source>
</evidence>
<dbReference type="InterPro" id="IPR050515">
    <property type="entry name" value="Beta-lactam/transpept"/>
</dbReference>
<comment type="caution">
    <text evidence="16">The sequence shown here is derived from an EMBL/GenBank/DDBJ whole genome shotgun (WGS) entry which is preliminary data.</text>
</comment>
<dbReference type="STRING" id="1798553.A3H70_03170"/>
<feature type="transmembrane region" description="Helical" evidence="13">
    <location>
        <begin position="53"/>
        <end position="71"/>
    </location>
</feature>
<dbReference type="AlphaFoldDB" id="A0A1G2BUW1"/>
<evidence type="ECO:0000256" key="9">
    <source>
        <dbReference type="ARBA" id="ARBA00022984"/>
    </source>
</evidence>
<comment type="subcellular location">
    <subcellularLocation>
        <location evidence="2">Cell membrane</location>
    </subcellularLocation>
    <subcellularLocation>
        <location evidence="1">Membrane</location>
        <topology evidence="1">Single-pass membrane protein</topology>
    </subcellularLocation>
</comment>
<dbReference type="InterPro" id="IPR017790">
    <property type="entry name" value="Penicillin-binding_protein_2"/>
</dbReference>
<dbReference type="Pfam" id="PF00905">
    <property type="entry name" value="Transpeptidase"/>
    <property type="match status" value="1"/>
</dbReference>
<dbReference type="SUPFAM" id="SSF56519">
    <property type="entry name" value="Penicillin binding protein dimerisation domain"/>
    <property type="match status" value="1"/>
</dbReference>
<dbReference type="Proteomes" id="UP000178109">
    <property type="component" value="Unassembled WGS sequence"/>
</dbReference>
<evidence type="ECO:0000256" key="12">
    <source>
        <dbReference type="ARBA" id="ARBA00023316"/>
    </source>
</evidence>
<keyword evidence="7" id="KW-0378">Hydrolase</keyword>
<evidence type="ECO:0000313" key="16">
    <source>
        <dbReference type="EMBL" id="OGY92913.1"/>
    </source>
</evidence>